<dbReference type="Proteomes" id="UP000825729">
    <property type="component" value="Unassembled WGS sequence"/>
</dbReference>
<organism evidence="2 3">
    <name type="scientific">Aristolochia fimbriata</name>
    <name type="common">White veined hardy Dutchman's pipe vine</name>
    <dbReference type="NCBI Taxonomy" id="158543"/>
    <lineage>
        <taxon>Eukaryota</taxon>
        <taxon>Viridiplantae</taxon>
        <taxon>Streptophyta</taxon>
        <taxon>Embryophyta</taxon>
        <taxon>Tracheophyta</taxon>
        <taxon>Spermatophyta</taxon>
        <taxon>Magnoliopsida</taxon>
        <taxon>Magnoliidae</taxon>
        <taxon>Piperales</taxon>
        <taxon>Aristolochiaceae</taxon>
        <taxon>Aristolochia</taxon>
    </lineage>
</organism>
<dbReference type="PANTHER" id="PTHR45180:SF1">
    <property type="entry name" value="OS01G0307686 PROTEIN"/>
    <property type="match status" value="1"/>
</dbReference>
<dbReference type="AlphaFoldDB" id="A0AAV7E544"/>
<comment type="caution">
    <text evidence="2">The sequence shown here is derived from an EMBL/GenBank/DDBJ whole genome shotgun (WGS) entry which is preliminary data.</text>
</comment>
<dbReference type="SUPFAM" id="SSF53335">
    <property type="entry name" value="S-adenosyl-L-methionine-dependent methyltransferases"/>
    <property type="match status" value="1"/>
</dbReference>
<evidence type="ECO:0000313" key="2">
    <source>
        <dbReference type="EMBL" id="KAG9443654.1"/>
    </source>
</evidence>
<gene>
    <name evidence="2" type="ORF">H6P81_014994</name>
</gene>
<dbReference type="Gene3D" id="3.40.50.150">
    <property type="entry name" value="Vaccinia Virus protein VP39"/>
    <property type="match status" value="1"/>
</dbReference>
<evidence type="ECO:0000259" key="1">
    <source>
        <dbReference type="Pfam" id="PF08241"/>
    </source>
</evidence>
<keyword evidence="3" id="KW-1185">Reference proteome</keyword>
<sequence>MANLHWQSDFYAETRPTYPDALFEFIASKTPNRHFAWDAGCGTGQAATALARIYENVVGTDTNEQQLSRATKLPNVRYGRTSAAMSIPELEQAVGPRASADLVTVAQAFHWFDPPSFYEHVNWVLRKPHGVVAVWCYTSPVVDDAVGAVFQRLYEVHTKPFWAPERQIVDDRYTTFDFPFDPVEGEDHTGPFEFEAATRMNLEKFLTYIRSWSAYETAKEKGVELLNGELVEDFRRAWGGDGGEFKVVKFPVYLRIGRVRD</sequence>
<accession>A0AAV7E544</accession>
<evidence type="ECO:0000313" key="3">
    <source>
        <dbReference type="Proteomes" id="UP000825729"/>
    </source>
</evidence>
<proteinExistence type="predicted"/>
<protein>
    <recommendedName>
        <fullName evidence="1">Methyltransferase type 11 domain-containing protein</fullName>
    </recommendedName>
</protein>
<dbReference type="InterPro" id="IPR013216">
    <property type="entry name" value="Methyltransf_11"/>
</dbReference>
<reference evidence="2 3" key="1">
    <citation type="submission" date="2021-07" db="EMBL/GenBank/DDBJ databases">
        <title>The Aristolochia fimbriata genome: insights into angiosperm evolution, floral development and chemical biosynthesis.</title>
        <authorList>
            <person name="Jiao Y."/>
        </authorList>
    </citation>
    <scope>NUCLEOTIDE SEQUENCE [LARGE SCALE GENOMIC DNA]</scope>
    <source>
        <strain evidence="2">IBCAS-2021</strain>
        <tissue evidence="2">Leaf</tissue>
    </source>
</reference>
<dbReference type="PANTHER" id="PTHR45180">
    <property type="entry name" value="OS01G0307686 PROTEIN"/>
    <property type="match status" value="1"/>
</dbReference>
<name>A0AAV7E544_ARIFI</name>
<dbReference type="CDD" id="cd02440">
    <property type="entry name" value="AdoMet_MTases"/>
    <property type="match status" value="1"/>
</dbReference>
<dbReference type="InterPro" id="IPR029063">
    <property type="entry name" value="SAM-dependent_MTases_sf"/>
</dbReference>
<dbReference type="Pfam" id="PF08241">
    <property type="entry name" value="Methyltransf_11"/>
    <property type="match status" value="1"/>
</dbReference>
<dbReference type="GO" id="GO:0008757">
    <property type="term" value="F:S-adenosylmethionine-dependent methyltransferase activity"/>
    <property type="evidence" value="ECO:0007669"/>
    <property type="project" value="InterPro"/>
</dbReference>
<dbReference type="EMBL" id="JAINDJ010000006">
    <property type="protein sequence ID" value="KAG9443654.1"/>
    <property type="molecule type" value="Genomic_DNA"/>
</dbReference>
<feature type="domain" description="Methyltransferase type 11" evidence="1">
    <location>
        <begin position="38"/>
        <end position="131"/>
    </location>
</feature>